<reference evidence="9" key="1">
    <citation type="journal article" date="2021" name="PeerJ">
        <title>Extensive microbial diversity within the chicken gut microbiome revealed by metagenomics and culture.</title>
        <authorList>
            <person name="Gilroy R."/>
            <person name="Ravi A."/>
            <person name="Getino M."/>
            <person name="Pursley I."/>
            <person name="Horton D.L."/>
            <person name="Alikhan N.F."/>
            <person name="Baker D."/>
            <person name="Gharbi K."/>
            <person name="Hall N."/>
            <person name="Watson M."/>
            <person name="Adriaenssens E.M."/>
            <person name="Foster-Nyarko E."/>
            <person name="Jarju S."/>
            <person name="Secka A."/>
            <person name="Antonio M."/>
            <person name="Oren A."/>
            <person name="Chaudhuri R.R."/>
            <person name="La Ragione R."/>
            <person name="Hildebrand F."/>
            <person name="Pallen M.J."/>
        </authorList>
    </citation>
    <scope>NUCLEOTIDE SEQUENCE</scope>
    <source>
        <strain evidence="9">A6-441</strain>
    </source>
</reference>
<dbReference type="InterPro" id="IPR003838">
    <property type="entry name" value="ABC3_permease_C"/>
</dbReference>
<evidence type="ECO:0000256" key="5">
    <source>
        <dbReference type="ARBA" id="ARBA00022989"/>
    </source>
</evidence>
<evidence type="ECO:0000256" key="2">
    <source>
        <dbReference type="ARBA" id="ARBA00005236"/>
    </source>
</evidence>
<feature type="transmembrane region" description="Helical" evidence="7">
    <location>
        <begin position="327"/>
        <end position="344"/>
    </location>
</feature>
<evidence type="ECO:0000256" key="4">
    <source>
        <dbReference type="ARBA" id="ARBA00022692"/>
    </source>
</evidence>
<sequence length="361" mass="40919">MKFLFWLSFKLLFGNIKRALLPYIGITVGVAALIVALAIGAGGERLITNNLMAISDNRIVLGGDSFDQRDIRLLDNYPFVEYSFFPDARVVKGENIFIGYPKRALQKLKFPKLRNGEAIVDINQFPRVKEGETLSFYIGNRMENFRVAKLYVEENPFELTKQGNRIIISQDYFSEIFNRYRYNELVISLDKSEDSEVLIPILLKKFNNDRISYKEVKILEKPEVYKKVVKIQKIVKNTLYILVVVSFILSGVGIMTLINGNIQARTMHIGVFRAIGIPKNSIVKVFLIEGIIISFLGMISGGVIGTLITILGGKLIFIPPVFKIEKIVFLILMILITGIIVGILPTKRIDKINVVDILRKN</sequence>
<keyword evidence="6 7" id="KW-0472">Membrane</keyword>
<dbReference type="EMBL" id="JAHLFN010000079">
    <property type="protein sequence ID" value="MBU3843122.1"/>
    <property type="molecule type" value="Genomic_DNA"/>
</dbReference>
<keyword evidence="5 7" id="KW-1133">Transmembrane helix</keyword>
<feature type="transmembrane region" description="Helical" evidence="7">
    <location>
        <begin position="20"/>
        <end position="42"/>
    </location>
</feature>
<keyword evidence="4 7" id="KW-0812">Transmembrane</keyword>
<feature type="domain" description="ABC3 transporter permease C-terminal" evidence="8">
    <location>
        <begin position="241"/>
        <end position="353"/>
    </location>
</feature>
<dbReference type="AlphaFoldDB" id="A0A9E2KZ60"/>
<comment type="caution">
    <text evidence="9">The sequence shown here is derived from an EMBL/GenBank/DDBJ whole genome shotgun (WGS) entry which is preliminary data.</text>
</comment>
<name>A0A9E2KZ60_9FUSO</name>
<evidence type="ECO:0000313" key="10">
    <source>
        <dbReference type="Proteomes" id="UP000724657"/>
    </source>
</evidence>
<dbReference type="Proteomes" id="UP000724657">
    <property type="component" value="Unassembled WGS sequence"/>
</dbReference>
<accession>A0A9E2KZ60</accession>
<evidence type="ECO:0000256" key="1">
    <source>
        <dbReference type="ARBA" id="ARBA00004651"/>
    </source>
</evidence>
<evidence type="ECO:0000259" key="8">
    <source>
        <dbReference type="Pfam" id="PF02687"/>
    </source>
</evidence>
<dbReference type="GO" id="GO:0044874">
    <property type="term" value="P:lipoprotein localization to outer membrane"/>
    <property type="evidence" value="ECO:0007669"/>
    <property type="project" value="TreeGrafter"/>
</dbReference>
<dbReference type="GO" id="GO:0098797">
    <property type="term" value="C:plasma membrane protein complex"/>
    <property type="evidence" value="ECO:0007669"/>
    <property type="project" value="TreeGrafter"/>
</dbReference>
<proteinExistence type="inferred from homology"/>
<keyword evidence="3" id="KW-1003">Cell membrane</keyword>
<dbReference type="PANTHER" id="PTHR30489:SF0">
    <property type="entry name" value="LIPOPROTEIN-RELEASING SYSTEM TRANSMEMBRANE PROTEIN LOLE"/>
    <property type="match status" value="1"/>
</dbReference>
<dbReference type="InterPro" id="IPR051447">
    <property type="entry name" value="Lipoprotein-release_system"/>
</dbReference>
<evidence type="ECO:0000313" key="9">
    <source>
        <dbReference type="EMBL" id="MBU3843122.1"/>
    </source>
</evidence>
<evidence type="ECO:0000256" key="7">
    <source>
        <dbReference type="SAM" id="Phobius"/>
    </source>
</evidence>
<evidence type="ECO:0000256" key="3">
    <source>
        <dbReference type="ARBA" id="ARBA00022475"/>
    </source>
</evidence>
<comment type="similarity">
    <text evidence="2">Belongs to the ABC-4 integral membrane protein family. LolC/E subfamily.</text>
</comment>
<organism evidence="9 10">
    <name type="scientific">Candidatus Fusobacterium pullicola</name>
    <dbReference type="NCBI Taxonomy" id="2838601"/>
    <lineage>
        <taxon>Bacteria</taxon>
        <taxon>Fusobacteriati</taxon>
        <taxon>Fusobacteriota</taxon>
        <taxon>Fusobacteriia</taxon>
        <taxon>Fusobacteriales</taxon>
        <taxon>Fusobacteriaceae</taxon>
        <taxon>Fusobacterium</taxon>
    </lineage>
</organism>
<comment type="subcellular location">
    <subcellularLocation>
        <location evidence="1">Cell membrane</location>
        <topology evidence="1">Multi-pass membrane protein</topology>
    </subcellularLocation>
</comment>
<reference evidence="9" key="2">
    <citation type="submission" date="2021-04" db="EMBL/GenBank/DDBJ databases">
        <authorList>
            <person name="Gilroy R."/>
        </authorList>
    </citation>
    <scope>NUCLEOTIDE SEQUENCE</scope>
    <source>
        <strain evidence="9">A6-441</strain>
    </source>
</reference>
<feature type="transmembrane region" description="Helical" evidence="7">
    <location>
        <begin position="239"/>
        <end position="258"/>
    </location>
</feature>
<dbReference type="PANTHER" id="PTHR30489">
    <property type="entry name" value="LIPOPROTEIN-RELEASING SYSTEM TRANSMEMBRANE PROTEIN LOLE"/>
    <property type="match status" value="1"/>
</dbReference>
<gene>
    <name evidence="9" type="ORF">IAA47_09115</name>
</gene>
<dbReference type="Pfam" id="PF02687">
    <property type="entry name" value="FtsX"/>
    <property type="match status" value="1"/>
</dbReference>
<evidence type="ECO:0000256" key="6">
    <source>
        <dbReference type="ARBA" id="ARBA00023136"/>
    </source>
</evidence>
<feature type="transmembrane region" description="Helical" evidence="7">
    <location>
        <begin position="291"/>
        <end position="315"/>
    </location>
</feature>
<protein>
    <submittedName>
        <fullName evidence="9">FtsX-like permease family protein</fullName>
    </submittedName>
</protein>